<dbReference type="AlphaFoldDB" id="A0A7T0LJV4"/>
<dbReference type="Proteomes" id="UP000594637">
    <property type="component" value="Chromosome"/>
</dbReference>
<feature type="transmembrane region" description="Helical" evidence="1">
    <location>
        <begin position="21"/>
        <end position="41"/>
    </location>
</feature>
<evidence type="ECO:0000256" key="1">
    <source>
        <dbReference type="SAM" id="Phobius"/>
    </source>
</evidence>
<feature type="transmembrane region" description="Helical" evidence="1">
    <location>
        <begin position="79"/>
        <end position="98"/>
    </location>
</feature>
<protein>
    <submittedName>
        <fullName evidence="2">Uncharacterized protein</fullName>
    </submittedName>
</protein>
<gene>
    <name evidence="2" type="ORF">ID810_09715</name>
</gene>
<keyword evidence="1" id="KW-1133">Transmembrane helix</keyword>
<dbReference type="KEGG" id="arep:ID810_09715"/>
<keyword evidence="3" id="KW-1185">Reference proteome</keyword>
<organism evidence="2 3">
    <name type="scientific">Actinomyces respiraculi</name>
    <dbReference type="NCBI Taxonomy" id="2744574"/>
    <lineage>
        <taxon>Bacteria</taxon>
        <taxon>Bacillati</taxon>
        <taxon>Actinomycetota</taxon>
        <taxon>Actinomycetes</taxon>
        <taxon>Actinomycetales</taxon>
        <taxon>Actinomycetaceae</taxon>
        <taxon>Actinomyces</taxon>
    </lineage>
</organism>
<evidence type="ECO:0000313" key="2">
    <source>
        <dbReference type="EMBL" id="QPL05010.1"/>
    </source>
</evidence>
<accession>A0A7T0LJV4</accession>
<keyword evidence="1" id="KW-0472">Membrane</keyword>
<evidence type="ECO:0000313" key="3">
    <source>
        <dbReference type="Proteomes" id="UP000594637"/>
    </source>
</evidence>
<sequence length="144" mass="15209">MMIKLTQYRTSREYPALVRLALGWAASLVGYLAARALITALGPGAGWGNLLLVLVLPVLSALAGTLVMPPALLRGVKGALRHAAVVVPVPLVFLLIAISNGPSEYVSGQVILMMVGVMAVGVLLGALLGRLLRRDPDRELRSSY</sequence>
<proteinExistence type="predicted"/>
<reference evidence="2 3" key="1">
    <citation type="submission" date="2020-11" db="EMBL/GenBank/DDBJ databases">
        <title>Actinomyces sp. ZJ750.</title>
        <authorList>
            <person name="Zhou J."/>
        </authorList>
    </citation>
    <scope>NUCLEOTIDE SEQUENCE [LARGE SCALE GENOMIC DNA]</scope>
    <source>
        <strain evidence="2 3">ZJ750</strain>
    </source>
</reference>
<name>A0A7T0LJV4_9ACTO</name>
<feature type="transmembrane region" description="Helical" evidence="1">
    <location>
        <begin position="110"/>
        <end position="132"/>
    </location>
</feature>
<dbReference type="EMBL" id="CP063989">
    <property type="protein sequence ID" value="QPL05010.1"/>
    <property type="molecule type" value="Genomic_DNA"/>
</dbReference>
<feature type="transmembrane region" description="Helical" evidence="1">
    <location>
        <begin position="47"/>
        <end position="67"/>
    </location>
</feature>
<dbReference type="RefSeq" id="WP_166857875.1">
    <property type="nucleotide sequence ID" value="NZ_CP063989.1"/>
</dbReference>
<keyword evidence="1" id="KW-0812">Transmembrane</keyword>